<feature type="signal peptide" evidence="3">
    <location>
        <begin position="1"/>
        <end position="15"/>
    </location>
</feature>
<organism evidence="4 5">
    <name type="scientific">Ottowia flava</name>
    <dbReference type="NCBI Taxonomy" id="2675430"/>
    <lineage>
        <taxon>Bacteria</taxon>
        <taxon>Pseudomonadati</taxon>
        <taxon>Pseudomonadota</taxon>
        <taxon>Betaproteobacteria</taxon>
        <taxon>Burkholderiales</taxon>
        <taxon>Comamonadaceae</taxon>
        <taxon>Ottowia</taxon>
    </lineage>
</organism>
<dbReference type="EMBL" id="JBHUEJ010000019">
    <property type="protein sequence ID" value="MFD1710911.1"/>
    <property type="molecule type" value="Genomic_DNA"/>
</dbReference>
<keyword evidence="3" id="KW-0732">Signal</keyword>
<keyword evidence="5" id="KW-1185">Reference proteome</keyword>
<dbReference type="InterPro" id="IPR013783">
    <property type="entry name" value="Ig-like_fold"/>
</dbReference>
<feature type="compositionally biased region" description="Low complexity" evidence="1">
    <location>
        <begin position="582"/>
        <end position="597"/>
    </location>
</feature>
<dbReference type="Proteomes" id="UP001597304">
    <property type="component" value="Unassembled WGS sequence"/>
</dbReference>
<keyword evidence="2" id="KW-1133">Transmembrane helix</keyword>
<evidence type="ECO:0000313" key="4">
    <source>
        <dbReference type="EMBL" id="MFD1710911.1"/>
    </source>
</evidence>
<sequence length="724" mass="70038">MAAAAVLAWSGTVFAATTGTGQGTGLRATASVAGVGLGVPLGDTGLRTAPADFNNSQSTVDAQVTAGSLLNVTAGVVSGATQSALALNQVSSTGGVTNLNLSLVNADIIPLSLLKVTADAVSSNATVVCSGGSPVATGSTTITNLKVTGPLGLNVPVTINPTGPTVVNVAGVATLTINEQTAIPSGLVVNALHLEINVLNINADVVIGHSRASMPDCAAAAGSVTISVPNINASNQGAVPVQGLCTYGGGTVTITSDPAIAPVTAACTPAGTYSVNANATSLANGNVTFTATQDTATASTTVTKATTARLPTVTVDTPATPISYANQGSYGPITGTCSETGQPVAVKVGTVDVPGVSCLASGTWTTGPTPLNLTTLPDGPVLITASQTDINGRTGSGSATVNKDATPPVVTIVTAPAINATNAGSYTTSGGCTTGDSNVNVSFNGGVATAASCTGGHWTLSGANLSTLPDGTVNILATQSDAFTNTSSASRAVPKDTTPPVVTVMAPATIDASNQANYTVSGTCTTGDGQVSVNIGSFATVAPCAGGNWTVTGANVGGLPQGAVTITASQTDAAGNTGTGTGSTNKTTAGNGDTTPPTVTVVAPPIGPSNQGSYSPSGTCTAGDGPVTVTIGSPPHQVTVTATCSGQGTWTAPPSDVSHLPQGQVIVTGTQTDAAGNTGTGSATTTKSTPGAVAVPVPVGGLWAALALLATGVLGLRRRRQAAA</sequence>
<protein>
    <submittedName>
        <fullName evidence="4">Choice-of-anchor P family protein</fullName>
    </submittedName>
</protein>
<keyword evidence="2" id="KW-0472">Membrane</keyword>
<name>A0ABW4KU38_9BURK</name>
<dbReference type="Gene3D" id="2.60.40.10">
    <property type="entry name" value="Immunoglobulins"/>
    <property type="match status" value="4"/>
</dbReference>
<dbReference type="NCBIfam" id="NF040603">
    <property type="entry name" value="choice_anch_P"/>
    <property type="match status" value="1"/>
</dbReference>
<proteinExistence type="predicted"/>
<feature type="chain" id="PRO_5045419034" evidence="3">
    <location>
        <begin position="16"/>
        <end position="724"/>
    </location>
</feature>
<gene>
    <name evidence="4" type="ORF">ACFSF0_09865</name>
</gene>
<feature type="transmembrane region" description="Helical" evidence="2">
    <location>
        <begin position="693"/>
        <end position="716"/>
    </location>
</feature>
<reference evidence="5" key="1">
    <citation type="journal article" date="2019" name="Int. J. Syst. Evol. Microbiol.">
        <title>The Global Catalogue of Microorganisms (GCM) 10K type strain sequencing project: providing services to taxonomists for standard genome sequencing and annotation.</title>
        <authorList>
            <consortium name="The Broad Institute Genomics Platform"/>
            <consortium name="The Broad Institute Genome Sequencing Center for Infectious Disease"/>
            <person name="Wu L."/>
            <person name="Ma J."/>
        </authorList>
    </citation>
    <scope>NUCLEOTIDE SEQUENCE [LARGE SCALE GENOMIC DNA]</scope>
    <source>
        <strain evidence="5">LMG 29247</strain>
    </source>
</reference>
<comment type="caution">
    <text evidence="4">The sequence shown here is derived from an EMBL/GenBank/DDBJ whole genome shotgun (WGS) entry which is preliminary data.</text>
</comment>
<accession>A0ABW4KU38</accession>
<evidence type="ECO:0000256" key="1">
    <source>
        <dbReference type="SAM" id="MobiDB-lite"/>
    </source>
</evidence>
<dbReference type="NCBIfam" id="NF033510">
    <property type="entry name" value="Ca_tandemer"/>
    <property type="match status" value="3"/>
</dbReference>
<feature type="region of interest" description="Disordered" evidence="1">
    <location>
        <begin position="570"/>
        <end position="597"/>
    </location>
</feature>
<evidence type="ECO:0000256" key="3">
    <source>
        <dbReference type="SAM" id="SignalP"/>
    </source>
</evidence>
<evidence type="ECO:0000256" key="2">
    <source>
        <dbReference type="SAM" id="Phobius"/>
    </source>
</evidence>
<keyword evidence="2" id="KW-0812">Transmembrane</keyword>
<evidence type="ECO:0000313" key="5">
    <source>
        <dbReference type="Proteomes" id="UP001597304"/>
    </source>
</evidence>